<feature type="non-terminal residue" evidence="2">
    <location>
        <position position="107"/>
    </location>
</feature>
<gene>
    <name evidence="2" type="ORF">M9458_021103</name>
</gene>
<comment type="caution">
    <text evidence="2">The sequence shown here is derived from an EMBL/GenBank/DDBJ whole genome shotgun (WGS) entry which is preliminary data.</text>
</comment>
<accession>A0ABD0QHF6</accession>
<feature type="region of interest" description="Disordered" evidence="1">
    <location>
        <begin position="58"/>
        <end position="107"/>
    </location>
</feature>
<sequence length="107" mass="12079">KEGHTVREPSLLNGIALLRRRLWLPEAVVLERWYNRWDGRLAAVLQRRGGVAAVREGAEKTAPFARKPEPAAVRHVEEEQGTEDSLPAALRPKEPSPSAKRRRSIEL</sequence>
<evidence type="ECO:0000313" key="3">
    <source>
        <dbReference type="Proteomes" id="UP001529510"/>
    </source>
</evidence>
<evidence type="ECO:0000256" key="1">
    <source>
        <dbReference type="SAM" id="MobiDB-lite"/>
    </source>
</evidence>
<keyword evidence="3" id="KW-1185">Reference proteome</keyword>
<name>A0ABD0QHF6_CIRMR</name>
<proteinExistence type="predicted"/>
<protein>
    <submittedName>
        <fullName evidence="2">Uncharacterized protein</fullName>
    </submittedName>
</protein>
<dbReference type="EMBL" id="JAMKFB020000009">
    <property type="protein sequence ID" value="KAL0185406.1"/>
    <property type="molecule type" value="Genomic_DNA"/>
</dbReference>
<reference evidence="2 3" key="1">
    <citation type="submission" date="2024-05" db="EMBL/GenBank/DDBJ databases">
        <title>Genome sequencing and assembly of Indian major carp, Cirrhinus mrigala (Hamilton, 1822).</title>
        <authorList>
            <person name="Mohindra V."/>
            <person name="Chowdhury L.M."/>
            <person name="Lal K."/>
            <person name="Jena J.K."/>
        </authorList>
    </citation>
    <scope>NUCLEOTIDE SEQUENCE [LARGE SCALE GENOMIC DNA]</scope>
    <source>
        <strain evidence="2">CM1030</strain>
        <tissue evidence="2">Blood</tissue>
    </source>
</reference>
<feature type="compositionally biased region" description="Basic and acidic residues" evidence="1">
    <location>
        <begin position="66"/>
        <end position="78"/>
    </location>
</feature>
<dbReference type="Proteomes" id="UP001529510">
    <property type="component" value="Unassembled WGS sequence"/>
</dbReference>
<feature type="non-terminal residue" evidence="2">
    <location>
        <position position="1"/>
    </location>
</feature>
<dbReference type="AlphaFoldDB" id="A0ABD0QHF6"/>
<evidence type="ECO:0000313" key="2">
    <source>
        <dbReference type="EMBL" id="KAL0185406.1"/>
    </source>
</evidence>
<organism evidence="2 3">
    <name type="scientific">Cirrhinus mrigala</name>
    <name type="common">Mrigala</name>
    <dbReference type="NCBI Taxonomy" id="683832"/>
    <lineage>
        <taxon>Eukaryota</taxon>
        <taxon>Metazoa</taxon>
        <taxon>Chordata</taxon>
        <taxon>Craniata</taxon>
        <taxon>Vertebrata</taxon>
        <taxon>Euteleostomi</taxon>
        <taxon>Actinopterygii</taxon>
        <taxon>Neopterygii</taxon>
        <taxon>Teleostei</taxon>
        <taxon>Ostariophysi</taxon>
        <taxon>Cypriniformes</taxon>
        <taxon>Cyprinidae</taxon>
        <taxon>Labeoninae</taxon>
        <taxon>Labeonini</taxon>
        <taxon>Cirrhinus</taxon>
    </lineage>
</organism>